<keyword evidence="3" id="KW-1185">Reference proteome</keyword>
<evidence type="ECO:0000313" key="2">
    <source>
        <dbReference type="EMBL" id="POG59343.1"/>
    </source>
</evidence>
<reference evidence="2 3" key="1">
    <citation type="journal article" date="2013" name="Proc. Natl. Acad. Sci. U.S.A.">
        <title>Genome of an arbuscular mycorrhizal fungus provides insight into the oldest plant symbiosis.</title>
        <authorList>
            <person name="Tisserant E."/>
            <person name="Malbreil M."/>
            <person name="Kuo A."/>
            <person name="Kohler A."/>
            <person name="Symeonidi A."/>
            <person name="Balestrini R."/>
            <person name="Charron P."/>
            <person name="Duensing N."/>
            <person name="Frei Dit Frey N."/>
            <person name="Gianinazzi-Pearson V."/>
            <person name="Gilbert L.B."/>
            <person name="Handa Y."/>
            <person name="Herr J.R."/>
            <person name="Hijri M."/>
            <person name="Koul R."/>
            <person name="Kawaguchi M."/>
            <person name="Krajinski F."/>
            <person name="Lammers P.J."/>
            <person name="Masclaux F.G."/>
            <person name="Murat C."/>
            <person name="Morin E."/>
            <person name="Ndikumana S."/>
            <person name="Pagni M."/>
            <person name="Petitpierre D."/>
            <person name="Requena N."/>
            <person name="Rosikiewicz P."/>
            <person name="Riley R."/>
            <person name="Saito K."/>
            <person name="San Clemente H."/>
            <person name="Shapiro H."/>
            <person name="van Tuinen D."/>
            <person name="Becard G."/>
            <person name="Bonfante P."/>
            <person name="Paszkowski U."/>
            <person name="Shachar-Hill Y.Y."/>
            <person name="Tuskan G.A."/>
            <person name="Young P.W."/>
            <person name="Sanders I.R."/>
            <person name="Henrissat B."/>
            <person name="Rensing S.A."/>
            <person name="Grigoriev I.V."/>
            <person name="Corradi N."/>
            <person name="Roux C."/>
            <person name="Martin F."/>
        </authorList>
    </citation>
    <scope>NUCLEOTIDE SEQUENCE [LARGE SCALE GENOMIC DNA]</scope>
    <source>
        <strain evidence="2 3">DAOM 197198</strain>
    </source>
</reference>
<feature type="compositionally biased region" description="Basic and acidic residues" evidence="1">
    <location>
        <begin position="12"/>
        <end position="26"/>
    </location>
</feature>
<gene>
    <name evidence="2" type="ORF">GLOIN_2v1722750</name>
</gene>
<reference evidence="2 3" key="2">
    <citation type="journal article" date="2018" name="New Phytol.">
        <title>High intraspecific genome diversity in the model arbuscular mycorrhizal symbiont Rhizophagus irregularis.</title>
        <authorList>
            <person name="Chen E.C.H."/>
            <person name="Morin E."/>
            <person name="Beaudet D."/>
            <person name="Noel J."/>
            <person name="Yildirir G."/>
            <person name="Ndikumana S."/>
            <person name="Charron P."/>
            <person name="St-Onge C."/>
            <person name="Giorgi J."/>
            <person name="Kruger M."/>
            <person name="Marton T."/>
            <person name="Ropars J."/>
            <person name="Grigoriev I.V."/>
            <person name="Hainaut M."/>
            <person name="Henrissat B."/>
            <person name="Roux C."/>
            <person name="Martin F."/>
            <person name="Corradi N."/>
        </authorList>
    </citation>
    <scope>NUCLEOTIDE SEQUENCE [LARGE SCALE GENOMIC DNA]</scope>
    <source>
        <strain evidence="2 3">DAOM 197198</strain>
    </source>
</reference>
<proteinExistence type="predicted"/>
<feature type="non-terminal residue" evidence="2">
    <location>
        <position position="1"/>
    </location>
</feature>
<comment type="caution">
    <text evidence="2">The sequence shown here is derived from an EMBL/GenBank/DDBJ whole genome shotgun (WGS) entry which is preliminary data.</text>
</comment>
<dbReference type="VEuPathDB" id="FungiDB:RhiirFUN_015827"/>
<dbReference type="EMBL" id="AUPC02000456">
    <property type="protein sequence ID" value="POG59343.1"/>
    <property type="molecule type" value="Genomic_DNA"/>
</dbReference>
<protein>
    <submittedName>
        <fullName evidence="2">Uncharacterized protein</fullName>
    </submittedName>
</protein>
<organism evidence="2 3">
    <name type="scientific">Rhizophagus irregularis (strain DAOM 181602 / DAOM 197198 / MUCL 43194)</name>
    <name type="common">Arbuscular mycorrhizal fungus</name>
    <name type="synonym">Glomus intraradices</name>
    <dbReference type="NCBI Taxonomy" id="747089"/>
    <lineage>
        <taxon>Eukaryota</taxon>
        <taxon>Fungi</taxon>
        <taxon>Fungi incertae sedis</taxon>
        <taxon>Mucoromycota</taxon>
        <taxon>Glomeromycotina</taxon>
        <taxon>Glomeromycetes</taxon>
        <taxon>Glomerales</taxon>
        <taxon>Glomeraceae</taxon>
        <taxon>Rhizophagus</taxon>
    </lineage>
</organism>
<feature type="region of interest" description="Disordered" evidence="1">
    <location>
        <begin position="1"/>
        <end position="26"/>
    </location>
</feature>
<dbReference type="Proteomes" id="UP000018888">
    <property type="component" value="Unassembled WGS sequence"/>
</dbReference>
<sequence length="186" mass="20954">SHIGMLSGNGKENNKSNGERGKKFGDGRFFSISKKSSVSEPGFFRMSLLKGGKNKLRDFENTDESHHINNYPTTPHINIDDDDYIQEQPAITHSITSPATAATTYDLMLFSPTSTNINSSTVTIQPISSASNNFTPLPRHRVVDHIYEDESIMFTRSFDDLLHTDEITIDEWTNKNNNNNNENNKN</sequence>
<name>A0A2P4P1S2_RHIID</name>
<accession>A0A2P4P1S2</accession>
<evidence type="ECO:0000313" key="3">
    <source>
        <dbReference type="Proteomes" id="UP000018888"/>
    </source>
</evidence>
<dbReference type="AlphaFoldDB" id="A0A2P4P1S2"/>
<evidence type="ECO:0000256" key="1">
    <source>
        <dbReference type="SAM" id="MobiDB-lite"/>
    </source>
</evidence>